<proteinExistence type="predicted"/>
<sequence>MESPFAVIFPDVIGITVRALVGRNGFLADLGHALGDATRQVHRAELVFTQTADLSGCVLGAGHRLLRRAGAAKACAGGIHERNNRL</sequence>
<dbReference type="Proteomes" id="UP000190750">
    <property type="component" value="Unassembled WGS sequence"/>
</dbReference>
<evidence type="ECO:0000313" key="1">
    <source>
        <dbReference type="EMBL" id="OOV05809.1"/>
    </source>
</evidence>
<accession>A0A1T1ANX4</accession>
<dbReference type="AlphaFoldDB" id="A0A1T1ANX4"/>
<organism evidence="1 2">
    <name type="scientific">Rhodoferax fermentans</name>
    <dbReference type="NCBI Taxonomy" id="28066"/>
    <lineage>
        <taxon>Bacteria</taxon>
        <taxon>Pseudomonadati</taxon>
        <taxon>Pseudomonadota</taxon>
        <taxon>Betaproteobacteria</taxon>
        <taxon>Burkholderiales</taxon>
        <taxon>Comamonadaceae</taxon>
        <taxon>Rhodoferax</taxon>
    </lineage>
</organism>
<protein>
    <submittedName>
        <fullName evidence="1">Uncharacterized protein</fullName>
    </submittedName>
</protein>
<evidence type="ECO:0000313" key="2">
    <source>
        <dbReference type="Proteomes" id="UP000190750"/>
    </source>
</evidence>
<name>A0A1T1ANX4_RHOFE</name>
<dbReference type="STRING" id="28066.RF819_02965"/>
<comment type="caution">
    <text evidence="1">The sequence shown here is derived from an EMBL/GenBank/DDBJ whole genome shotgun (WGS) entry which is preliminary data.</text>
</comment>
<reference evidence="1 2" key="1">
    <citation type="submission" date="2017-01" db="EMBL/GenBank/DDBJ databases">
        <title>Genome sequencing of Rhodoferax fermentans JCM 7819.</title>
        <authorList>
            <person name="Kim Y.J."/>
            <person name="Farh M.E.-A."/>
            <person name="Yang D.-C."/>
        </authorList>
    </citation>
    <scope>NUCLEOTIDE SEQUENCE [LARGE SCALE GENOMIC DNA]</scope>
    <source>
        <strain evidence="1 2">JCM 7819</strain>
    </source>
</reference>
<gene>
    <name evidence="1" type="ORF">RF819_02965</name>
</gene>
<dbReference type="EMBL" id="MTJN01000002">
    <property type="protein sequence ID" value="OOV05809.1"/>
    <property type="molecule type" value="Genomic_DNA"/>
</dbReference>
<keyword evidence="2" id="KW-1185">Reference proteome</keyword>